<dbReference type="AlphaFoldDB" id="A0A9K3LJN0"/>
<name>A0A9K3LJN0_9STRA</name>
<reference evidence="2" key="1">
    <citation type="journal article" date="2021" name="Sci. Rep.">
        <title>Diploid genomic architecture of Nitzschia inconspicua, an elite biomass production diatom.</title>
        <authorList>
            <person name="Oliver A."/>
            <person name="Podell S."/>
            <person name="Pinowska A."/>
            <person name="Traller J.C."/>
            <person name="Smith S.R."/>
            <person name="McClure R."/>
            <person name="Beliaev A."/>
            <person name="Bohutskyi P."/>
            <person name="Hill E.A."/>
            <person name="Rabines A."/>
            <person name="Zheng H."/>
            <person name="Allen L.Z."/>
            <person name="Kuo A."/>
            <person name="Grigoriev I.V."/>
            <person name="Allen A.E."/>
            <person name="Hazlebeck D."/>
            <person name="Allen E.E."/>
        </authorList>
    </citation>
    <scope>NUCLEOTIDE SEQUENCE</scope>
    <source>
        <strain evidence="2">Hildebrandi</strain>
    </source>
</reference>
<dbReference type="GO" id="GO:0009231">
    <property type="term" value="P:riboflavin biosynthetic process"/>
    <property type="evidence" value="ECO:0007669"/>
    <property type="project" value="InterPro"/>
</dbReference>
<dbReference type="OrthoDB" id="3192019at2759"/>
<gene>
    <name evidence="2" type="ORF">IV203_026622</name>
</gene>
<reference evidence="2" key="2">
    <citation type="submission" date="2021-04" db="EMBL/GenBank/DDBJ databases">
        <authorList>
            <person name="Podell S."/>
        </authorList>
    </citation>
    <scope>NUCLEOTIDE SEQUENCE</scope>
    <source>
        <strain evidence="2">Hildebrandi</strain>
    </source>
</reference>
<comment type="caution">
    <text evidence="2">The sequence shown here is derived from an EMBL/GenBank/DDBJ whole genome shotgun (WGS) entry which is preliminary data.</text>
</comment>
<protein>
    <submittedName>
        <fullName evidence="2">Dihydrofolate reductase-like domain containing protein</fullName>
    </submittedName>
</protein>
<dbReference type="Proteomes" id="UP000693970">
    <property type="component" value="Unassembled WGS sequence"/>
</dbReference>
<evidence type="ECO:0000313" key="2">
    <source>
        <dbReference type="EMBL" id="KAG7363262.1"/>
    </source>
</evidence>
<accession>A0A9K3LJN0</accession>
<dbReference type="PANTHER" id="PTHR38011:SF11">
    <property type="entry name" value="2,5-DIAMINO-6-RIBOSYLAMINO-4(3H)-PYRIMIDINONE 5'-PHOSPHATE REDUCTASE"/>
    <property type="match status" value="1"/>
</dbReference>
<dbReference type="GO" id="GO:0008703">
    <property type="term" value="F:5-amino-6-(5-phosphoribosylamino)uracil reductase activity"/>
    <property type="evidence" value="ECO:0007669"/>
    <property type="project" value="InterPro"/>
</dbReference>
<proteinExistence type="predicted"/>
<dbReference type="EMBL" id="JAGRRH010000010">
    <property type="protein sequence ID" value="KAG7363262.1"/>
    <property type="molecule type" value="Genomic_DNA"/>
</dbReference>
<dbReference type="InterPro" id="IPR050765">
    <property type="entry name" value="Riboflavin_Biosynth_HTPR"/>
</dbReference>
<evidence type="ECO:0000259" key="1">
    <source>
        <dbReference type="Pfam" id="PF01872"/>
    </source>
</evidence>
<sequence length="202" mass="22369">MASETSDSTNSSLKGCVNVALSVDGFIAGKHGDLDWLNNHPPATDDDSGDMGFTQFLARIDVIIMGRTTFDVVVGFGKDVWPYGELPILVWTSDVDNVCIPDWIRDKNGVTAWPASSPQDLWNELESRENYKKAYIDGGKTIQSFLEAGLVHEFSLTRVPILLGEGIALFSSKDSTRRKLIHISTKFFDNGMVTSKYMIEDV</sequence>
<feature type="domain" description="Bacterial bifunctional deaminase-reductase C-terminal" evidence="1">
    <location>
        <begin position="117"/>
        <end position="193"/>
    </location>
</feature>
<evidence type="ECO:0000313" key="3">
    <source>
        <dbReference type="Proteomes" id="UP000693970"/>
    </source>
</evidence>
<dbReference type="Pfam" id="PF01872">
    <property type="entry name" value="RibD_C"/>
    <property type="match status" value="1"/>
</dbReference>
<organism evidence="2 3">
    <name type="scientific">Nitzschia inconspicua</name>
    <dbReference type="NCBI Taxonomy" id="303405"/>
    <lineage>
        <taxon>Eukaryota</taxon>
        <taxon>Sar</taxon>
        <taxon>Stramenopiles</taxon>
        <taxon>Ochrophyta</taxon>
        <taxon>Bacillariophyta</taxon>
        <taxon>Bacillariophyceae</taxon>
        <taxon>Bacillariophycidae</taxon>
        <taxon>Bacillariales</taxon>
        <taxon>Bacillariaceae</taxon>
        <taxon>Nitzschia</taxon>
    </lineage>
</organism>
<dbReference type="InterPro" id="IPR002734">
    <property type="entry name" value="RibDG_C"/>
</dbReference>
<keyword evidence="3" id="KW-1185">Reference proteome</keyword>
<dbReference type="PANTHER" id="PTHR38011">
    <property type="entry name" value="DIHYDROFOLATE REDUCTASE FAMILY PROTEIN (AFU_ORTHOLOGUE AFUA_8G06820)"/>
    <property type="match status" value="1"/>
</dbReference>